<sequence>FIGLLAINIGLFPAPILLLYGYIHASRTPRNDEVRSTYLIQFQVCFCIWDMGVFASIAKRETSDFKISAADNFIIMSAGMRERSSEPYGEHKQYARLYRGDCLHHFMPCICYVWVVKIQTGSQRKGDITFPIEEVEIGANVIYVAQVRRSSRGQQERLVCSNKFQNEPDKTGTIKSLQETIKDGTAS</sequence>
<reference evidence="2 3" key="1">
    <citation type="journal article" date="2021" name="Nat. Plants">
        <title>The Taxus genome provides insights into paclitaxel biosynthesis.</title>
        <authorList>
            <person name="Xiong X."/>
            <person name="Gou J."/>
            <person name="Liao Q."/>
            <person name="Li Y."/>
            <person name="Zhou Q."/>
            <person name="Bi G."/>
            <person name="Li C."/>
            <person name="Du R."/>
            <person name="Wang X."/>
            <person name="Sun T."/>
            <person name="Guo L."/>
            <person name="Liang H."/>
            <person name="Lu P."/>
            <person name="Wu Y."/>
            <person name="Zhang Z."/>
            <person name="Ro D.K."/>
            <person name="Shang Y."/>
            <person name="Huang S."/>
            <person name="Yan J."/>
        </authorList>
    </citation>
    <scope>NUCLEOTIDE SEQUENCE [LARGE SCALE GENOMIC DNA]</scope>
    <source>
        <strain evidence="2">Ta-2019</strain>
    </source>
</reference>
<keyword evidence="1" id="KW-0472">Membrane</keyword>
<evidence type="ECO:0000256" key="1">
    <source>
        <dbReference type="SAM" id="Phobius"/>
    </source>
</evidence>
<accession>A0AA38LIK4</accession>
<keyword evidence="1" id="KW-0812">Transmembrane</keyword>
<proteinExistence type="predicted"/>
<feature type="non-terminal residue" evidence="2">
    <location>
        <position position="1"/>
    </location>
</feature>
<dbReference type="EMBL" id="JAHRHJ020000002">
    <property type="protein sequence ID" value="KAH9325848.1"/>
    <property type="molecule type" value="Genomic_DNA"/>
</dbReference>
<gene>
    <name evidence="2" type="ORF">KI387_006026</name>
</gene>
<feature type="transmembrane region" description="Helical" evidence="1">
    <location>
        <begin position="6"/>
        <end position="25"/>
    </location>
</feature>
<keyword evidence="1" id="KW-1133">Transmembrane helix</keyword>
<dbReference type="Proteomes" id="UP000824469">
    <property type="component" value="Unassembled WGS sequence"/>
</dbReference>
<evidence type="ECO:0000313" key="3">
    <source>
        <dbReference type="Proteomes" id="UP000824469"/>
    </source>
</evidence>
<keyword evidence="3" id="KW-1185">Reference proteome</keyword>
<comment type="caution">
    <text evidence="2">The sequence shown here is derived from an EMBL/GenBank/DDBJ whole genome shotgun (WGS) entry which is preliminary data.</text>
</comment>
<dbReference type="AlphaFoldDB" id="A0AA38LIK4"/>
<feature type="transmembrane region" description="Helical" evidence="1">
    <location>
        <begin position="37"/>
        <end position="58"/>
    </location>
</feature>
<organism evidence="2 3">
    <name type="scientific">Taxus chinensis</name>
    <name type="common">Chinese yew</name>
    <name type="synonym">Taxus wallichiana var. chinensis</name>
    <dbReference type="NCBI Taxonomy" id="29808"/>
    <lineage>
        <taxon>Eukaryota</taxon>
        <taxon>Viridiplantae</taxon>
        <taxon>Streptophyta</taxon>
        <taxon>Embryophyta</taxon>
        <taxon>Tracheophyta</taxon>
        <taxon>Spermatophyta</taxon>
        <taxon>Pinopsida</taxon>
        <taxon>Pinidae</taxon>
        <taxon>Conifers II</taxon>
        <taxon>Cupressales</taxon>
        <taxon>Taxaceae</taxon>
        <taxon>Taxus</taxon>
    </lineage>
</organism>
<protein>
    <submittedName>
        <fullName evidence="2">Uncharacterized protein</fullName>
    </submittedName>
</protein>
<feature type="non-terminal residue" evidence="2">
    <location>
        <position position="187"/>
    </location>
</feature>
<name>A0AA38LIK4_TAXCH</name>
<evidence type="ECO:0000313" key="2">
    <source>
        <dbReference type="EMBL" id="KAH9325848.1"/>
    </source>
</evidence>